<evidence type="ECO:0000256" key="5">
    <source>
        <dbReference type="ARBA" id="ARBA00022622"/>
    </source>
</evidence>
<keyword evidence="15" id="KW-1185">Reference proteome</keyword>
<dbReference type="Pfam" id="PF05730">
    <property type="entry name" value="CFEM"/>
    <property type="match status" value="1"/>
</dbReference>
<keyword evidence="5" id="KW-0325">Glycoprotein</keyword>
<keyword evidence="6 12" id="KW-0732">Signal</keyword>
<evidence type="ECO:0000256" key="11">
    <source>
        <dbReference type="SAM" id="Phobius"/>
    </source>
</evidence>
<feature type="compositionally biased region" description="Low complexity" evidence="10">
    <location>
        <begin position="132"/>
        <end position="167"/>
    </location>
</feature>
<gene>
    <name evidence="14" type="ORF">P154DRAFT_561317</name>
</gene>
<keyword evidence="4" id="KW-0964">Secreted</keyword>
<feature type="region of interest" description="Disordered" evidence="10">
    <location>
        <begin position="105"/>
        <end position="196"/>
    </location>
</feature>
<evidence type="ECO:0000256" key="8">
    <source>
        <dbReference type="ARBA" id="ARBA00023288"/>
    </source>
</evidence>
<evidence type="ECO:0000256" key="4">
    <source>
        <dbReference type="ARBA" id="ARBA00022525"/>
    </source>
</evidence>
<dbReference type="AlphaFoldDB" id="A0A6A5WNU8"/>
<feature type="binding site" description="axial binding residue" evidence="9">
    <location>
        <position position="65"/>
    </location>
    <ligand>
        <name>heme</name>
        <dbReference type="ChEBI" id="CHEBI:30413"/>
    </ligand>
    <ligandPart>
        <name>Fe</name>
        <dbReference type="ChEBI" id="CHEBI:18248"/>
    </ligandPart>
</feature>
<evidence type="ECO:0000313" key="14">
    <source>
        <dbReference type="EMBL" id="KAF2003553.1"/>
    </source>
</evidence>
<feature type="compositionally biased region" description="Basic and acidic residues" evidence="10">
    <location>
        <begin position="362"/>
        <end position="379"/>
    </location>
</feature>
<evidence type="ECO:0000256" key="7">
    <source>
        <dbReference type="ARBA" id="ARBA00023157"/>
    </source>
</evidence>
<dbReference type="OrthoDB" id="3767534at2759"/>
<dbReference type="GO" id="GO:0098552">
    <property type="term" value="C:side of membrane"/>
    <property type="evidence" value="ECO:0007669"/>
    <property type="project" value="UniProtKB-KW"/>
</dbReference>
<accession>A0A6A5WNU8</accession>
<feature type="chain" id="PRO_5025614247" description="CFEM domain-containing protein" evidence="12">
    <location>
        <begin position="24"/>
        <end position="446"/>
    </location>
</feature>
<keyword evidence="11" id="KW-0472">Membrane</keyword>
<evidence type="ECO:0000256" key="6">
    <source>
        <dbReference type="ARBA" id="ARBA00022729"/>
    </source>
</evidence>
<evidence type="ECO:0000256" key="9">
    <source>
        <dbReference type="PROSITE-ProRule" id="PRU01356"/>
    </source>
</evidence>
<keyword evidence="9" id="KW-0349">Heme</keyword>
<evidence type="ECO:0000313" key="15">
    <source>
        <dbReference type="Proteomes" id="UP000799779"/>
    </source>
</evidence>
<feature type="region of interest" description="Disordered" evidence="10">
    <location>
        <begin position="256"/>
        <end position="294"/>
    </location>
</feature>
<keyword evidence="11" id="KW-1133">Transmembrane helix</keyword>
<feature type="region of interest" description="Disordered" evidence="10">
    <location>
        <begin position="310"/>
        <end position="403"/>
    </location>
</feature>
<keyword evidence="8" id="KW-0449">Lipoprotein</keyword>
<comment type="similarity">
    <text evidence="3">Belongs to the RBT5 family.</text>
</comment>
<feature type="compositionally biased region" description="Polar residues" evidence="10">
    <location>
        <begin position="121"/>
        <end position="131"/>
    </location>
</feature>
<dbReference type="GO" id="GO:0046872">
    <property type="term" value="F:metal ion binding"/>
    <property type="evidence" value="ECO:0007669"/>
    <property type="project" value="UniProtKB-UniRule"/>
</dbReference>
<dbReference type="InterPro" id="IPR008427">
    <property type="entry name" value="Extracellular_membr_CFEM_dom"/>
</dbReference>
<feature type="compositionally biased region" description="Low complexity" evidence="10">
    <location>
        <begin position="385"/>
        <end position="403"/>
    </location>
</feature>
<dbReference type="SMART" id="SM00747">
    <property type="entry name" value="CFEM"/>
    <property type="match status" value="1"/>
</dbReference>
<protein>
    <recommendedName>
        <fullName evidence="13">CFEM domain-containing protein</fullName>
    </recommendedName>
</protein>
<keyword evidence="7 9" id="KW-1015">Disulfide bond</keyword>
<evidence type="ECO:0000256" key="3">
    <source>
        <dbReference type="ARBA" id="ARBA00010031"/>
    </source>
</evidence>
<keyword evidence="9" id="KW-0408">Iron</keyword>
<keyword evidence="11" id="KW-0812">Transmembrane</keyword>
<feature type="domain" description="CFEM" evidence="13">
    <location>
        <begin position="16"/>
        <end position="143"/>
    </location>
</feature>
<evidence type="ECO:0000256" key="1">
    <source>
        <dbReference type="ARBA" id="ARBA00004589"/>
    </source>
</evidence>
<reference evidence="14" key="1">
    <citation type="journal article" date="2020" name="Stud. Mycol.">
        <title>101 Dothideomycetes genomes: a test case for predicting lifestyles and emergence of pathogens.</title>
        <authorList>
            <person name="Haridas S."/>
            <person name="Albert R."/>
            <person name="Binder M."/>
            <person name="Bloem J."/>
            <person name="Labutti K."/>
            <person name="Salamov A."/>
            <person name="Andreopoulos B."/>
            <person name="Baker S."/>
            <person name="Barry K."/>
            <person name="Bills G."/>
            <person name="Bluhm B."/>
            <person name="Cannon C."/>
            <person name="Castanera R."/>
            <person name="Culley D."/>
            <person name="Daum C."/>
            <person name="Ezra D."/>
            <person name="Gonzalez J."/>
            <person name="Henrissat B."/>
            <person name="Kuo A."/>
            <person name="Liang C."/>
            <person name="Lipzen A."/>
            <person name="Lutzoni F."/>
            <person name="Magnuson J."/>
            <person name="Mondo S."/>
            <person name="Nolan M."/>
            <person name="Ohm R."/>
            <person name="Pangilinan J."/>
            <person name="Park H.-J."/>
            <person name="Ramirez L."/>
            <person name="Alfaro M."/>
            <person name="Sun H."/>
            <person name="Tritt A."/>
            <person name="Yoshinaga Y."/>
            <person name="Zwiers L.-H."/>
            <person name="Turgeon B."/>
            <person name="Goodwin S."/>
            <person name="Spatafora J."/>
            <person name="Crous P."/>
            <person name="Grigoriev I."/>
        </authorList>
    </citation>
    <scope>NUCLEOTIDE SEQUENCE</scope>
    <source>
        <strain evidence="14">CBS 123094</strain>
    </source>
</reference>
<feature type="compositionally biased region" description="Acidic residues" evidence="10">
    <location>
        <begin position="281"/>
        <end position="290"/>
    </location>
</feature>
<evidence type="ECO:0000256" key="2">
    <source>
        <dbReference type="ARBA" id="ARBA00004613"/>
    </source>
</evidence>
<dbReference type="GO" id="GO:0005576">
    <property type="term" value="C:extracellular region"/>
    <property type="evidence" value="ECO:0007669"/>
    <property type="project" value="UniProtKB-SubCell"/>
</dbReference>
<feature type="compositionally biased region" description="Basic residues" evidence="10">
    <location>
        <begin position="263"/>
        <end position="275"/>
    </location>
</feature>
<name>A0A6A5WNU8_9PLEO</name>
<dbReference type="EMBL" id="ML977572">
    <property type="protein sequence ID" value="KAF2003553.1"/>
    <property type="molecule type" value="Genomic_DNA"/>
</dbReference>
<comment type="subcellular location">
    <subcellularLocation>
        <location evidence="1">Membrane</location>
        <topology evidence="1">Lipid-anchor</topology>
        <topology evidence="1">GPI-anchor</topology>
    </subcellularLocation>
    <subcellularLocation>
        <location evidence="2">Secreted</location>
    </subcellularLocation>
</comment>
<evidence type="ECO:0000256" key="10">
    <source>
        <dbReference type="SAM" id="MobiDB-lite"/>
    </source>
</evidence>
<evidence type="ECO:0000259" key="13">
    <source>
        <dbReference type="PROSITE" id="PS52012"/>
    </source>
</evidence>
<feature type="transmembrane region" description="Helical" evidence="11">
    <location>
        <begin position="204"/>
        <end position="225"/>
    </location>
</feature>
<feature type="signal peptide" evidence="12">
    <location>
        <begin position="1"/>
        <end position="23"/>
    </location>
</feature>
<sequence>MQISKRTSPIAVLLLTSIPSSVAVPHPAAHNVHRQSSFADLKLPDCALTCFLTTLTSDGCDNEVDFKCHCTNGNVLSAAGPCLEKGCNGDDRATGIARVKAGCSAFDMGDGGDENRRSSSREGISTRSPQATSSTESSSRTSTSPTSSNIQSPPRSSPSETPPDTSRGSTSANSTPQPTEPPMPTDTPLALLPNPRTLSPGAKAGISLSVTLVFSAAIISIALYIRRLKRELRAAQDAAGIPESVWRAHISTAVAPGPITRGRSWKGSRRGRGRGRSPPGSDDDMSEIGGEDGTVVLKKKRGHVLSVVVERAEEEDEDSESRERMVREPVPGQREGLADALELDGEGTGIVELPTSITPRTRSRERSRSRDEREGSFDRRRARSRSTGASSVESSSVGSGMQSVGSVQGNNFQAEGLALYSACPACTFQTRSPIPARTPTILAQRL</sequence>
<keyword evidence="5" id="KW-0336">GPI-anchor</keyword>
<organism evidence="14 15">
    <name type="scientific">Amniculicola lignicola CBS 123094</name>
    <dbReference type="NCBI Taxonomy" id="1392246"/>
    <lineage>
        <taxon>Eukaryota</taxon>
        <taxon>Fungi</taxon>
        <taxon>Dikarya</taxon>
        <taxon>Ascomycota</taxon>
        <taxon>Pezizomycotina</taxon>
        <taxon>Dothideomycetes</taxon>
        <taxon>Pleosporomycetidae</taxon>
        <taxon>Pleosporales</taxon>
        <taxon>Amniculicolaceae</taxon>
        <taxon>Amniculicola</taxon>
    </lineage>
</organism>
<feature type="disulfide bond" evidence="9">
    <location>
        <begin position="70"/>
        <end position="103"/>
    </location>
</feature>
<dbReference type="PROSITE" id="PS52012">
    <property type="entry name" value="CFEM"/>
    <property type="match status" value="1"/>
</dbReference>
<feature type="compositionally biased region" description="Polar residues" evidence="10">
    <location>
        <begin position="168"/>
        <end position="177"/>
    </location>
</feature>
<comment type="caution">
    <text evidence="9">Lacks conserved residue(s) required for the propagation of feature annotation.</text>
</comment>
<keyword evidence="9" id="KW-0479">Metal-binding</keyword>
<dbReference type="Proteomes" id="UP000799779">
    <property type="component" value="Unassembled WGS sequence"/>
</dbReference>
<proteinExistence type="inferred from homology"/>
<evidence type="ECO:0000256" key="12">
    <source>
        <dbReference type="SAM" id="SignalP"/>
    </source>
</evidence>